<accession>A0ACC0JK46</accession>
<gene>
    <name evidence="1" type="ORF">MSG28_002949</name>
</gene>
<keyword evidence="2" id="KW-1185">Reference proteome</keyword>
<protein>
    <submittedName>
        <fullName evidence="1">Uncharacterized protein</fullName>
    </submittedName>
</protein>
<dbReference type="Proteomes" id="UP001064048">
    <property type="component" value="Chromosome 4"/>
</dbReference>
<name>A0ACC0JK46_CHOFU</name>
<comment type="caution">
    <text evidence="1">The sequence shown here is derived from an EMBL/GenBank/DDBJ whole genome shotgun (WGS) entry which is preliminary data.</text>
</comment>
<organism evidence="1 2">
    <name type="scientific">Choristoneura fumiferana</name>
    <name type="common">Spruce budworm moth</name>
    <name type="synonym">Archips fumiferana</name>
    <dbReference type="NCBI Taxonomy" id="7141"/>
    <lineage>
        <taxon>Eukaryota</taxon>
        <taxon>Metazoa</taxon>
        <taxon>Ecdysozoa</taxon>
        <taxon>Arthropoda</taxon>
        <taxon>Hexapoda</taxon>
        <taxon>Insecta</taxon>
        <taxon>Pterygota</taxon>
        <taxon>Neoptera</taxon>
        <taxon>Endopterygota</taxon>
        <taxon>Lepidoptera</taxon>
        <taxon>Glossata</taxon>
        <taxon>Ditrysia</taxon>
        <taxon>Tortricoidea</taxon>
        <taxon>Tortricidae</taxon>
        <taxon>Tortricinae</taxon>
        <taxon>Choristoneura</taxon>
    </lineage>
</organism>
<reference evidence="1 2" key="1">
    <citation type="journal article" date="2022" name="Genome Biol. Evol.">
        <title>The Spruce Budworm Genome: Reconstructing the Evolutionary History of Antifreeze Proteins.</title>
        <authorList>
            <person name="Beliveau C."/>
            <person name="Gagne P."/>
            <person name="Picq S."/>
            <person name="Vernygora O."/>
            <person name="Keeling C.I."/>
            <person name="Pinkney K."/>
            <person name="Doucet D."/>
            <person name="Wen F."/>
            <person name="Johnston J.S."/>
            <person name="Maaroufi H."/>
            <person name="Boyle B."/>
            <person name="Laroche J."/>
            <person name="Dewar K."/>
            <person name="Juretic N."/>
            <person name="Blackburn G."/>
            <person name="Nisole A."/>
            <person name="Brunet B."/>
            <person name="Brandao M."/>
            <person name="Lumley L."/>
            <person name="Duan J."/>
            <person name="Quan G."/>
            <person name="Lucarotti C.J."/>
            <person name="Roe A.D."/>
            <person name="Sperling F.A.H."/>
            <person name="Levesque R.C."/>
            <person name="Cusson M."/>
        </authorList>
    </citation>
    <scope>NUCLEOTIDE SEQUENCE [LARGE SCALE GENOMIC DNA]</scope>
    <source>
        <strain evidence="1">Glfc:IPQL:Cfum</strain>
    </source>
</reference>
<dbReference type="EMBL" id="CM046104">
    <property type="protein sequence ID" value="KAI8424477.1"/>
    <property type="molecule type" value="Genomic_DNA"/>
</dbReference>
<evidence type="ECO:0000313" key="2">
    <source>
        <dbReference type="Proteomes" id="UP001064048"/>
    </source>
</evidence>
<sequence length="191" mass="21615">MPKISKLKLNRRARMLEMIRSSRTIRNCPKKLSVLCKNVIRKYNLTKPKLENKQKFVEPESCTIIGGKIKEELEPIADNQDPLAPEAEDYTVIVKEEFEADEETRLVAQSTATSETITMPTLVPSRNVAPSRSSLPSATSGPPLMTVVADEMQIFANNLAEQLRTFPIDRALLLQLEIQTMIDNERQLLLH</sequence>
<proteinExistence type="predicted"/>
<evidence type="ECO:0000313" key="1">
    <source>
        <dbReference type="EMBL" id="KAI8424477.1"/>
    </source>
</evidence>